<evidence type="ECO:0000256" key="1">
    <source>
        <dbReference type="ARBA" id="ARBA00004123"/>
    </source>
</evidence>
<feature type="compositionally biased region" description="Basic and acidic residues" evidence="5">
    <location>
        <begin position="434"/>
        <end position="443"/>
    </location>
</feature>
<accession>A0A1B6LVM5</accession>
<feature type="compositionally biased region" description="Gly residues" evidence="5">
    <location>
        <begin position="403"/>
        <end position="414"/>
    </location>
</feature>
<dbReference type="Pfam" id="PF05383">
    <property type="entry name" value="La"/>
    <property type="match status" value="1"/>
</dbReference>
<dbReference type="Pfam" id="PF08777">
    <property type="entry name" value="RRM_3"/>
    <property type="match status" value="1"/>
</dbReference>
<evidence type="ECO:0000313" key="9">
    <source>
        <dbReference type="EMBL" id="JAT27741.1"/>
    </source>
</evidence>
<dbReference type="CDD" id="cd12291">
    <property type="entry name" value="RRM1_La"/>
    <property type="match status" value="1"/>
</dbReference>
<dbReference type="GO" id="GO:0005634">
    <property type="term" value="C:nucleus"/>
    <property type="evidence" value="ECO:0007669"/>
    <property type="project" value="UniProtKB-SubCell"/>
</dbReference>
<evidence type="ECO:0000256" key="3">
    <source>
        <dbReference type="ARBA" id="ARBA00023242"/>
    </source>
</evidence>
<reference evidence="9" key="1">
    <citation type="submission" date="2015-11" db="EMBL/GenBank/DDBJ databases">
        <title>De novo transcriptome assembly of four potential Pierce s Disease insect vectors from Arizona vineyards.</title>
        <authorList>
            <person name="Tassone E.E."/>
        </authorList>
    </citation>
    <scope>NUCLEOTIDE SEQUENCE</scope>
</reference>
<dbReference type="GO" id="GO:0010494">
    <property type="term" value="C:cytoplasmic stress granule"/>
    <property type="evidence" value="ECO:0007669"/>
    <property type="project" value="TreeGrafter"/>
</dbReference>
<dbReference type="SMART" id="SM00715">
    <property type="entry name" value="LA"/>
    <property type="match status" value="1"/>
</dbReference>
<dbReference type="GO" id="GO:0008033">
    <property type="term" value="P:tRNA processing"/>
    <property type="evidence" value="ECO:0007669"/>
    <property type="project" value="TreeGrafter"/>
</dbReference>
<dbReference type="SUPFAM" id="SSF46785">
    <property type="entry name" value="Winged helix' DNA-binding domain"/>
    <property type="match status" value="1"/>
</dbReference>
<dbReference type="PROSITE" id="PS50961">
    <property type="entry name" value="HTH_LA"/>
    <property type="match status" value="1"/>
</dbReference>
<evidence type="ECO:0000259" key="7">
    <source>
        <dbReference type="PROSITE" id="PS50961"/>
    </source>
</evidence>
<dbReference type="InterPro" id="IPR000504">
    <property type="entry name" value="RRM_dom"/>
</dbReference>
<feature type="domain" description="HTH La-type RNA-binding" evidence="7">
    <location>
        <begin position="75"/>
        <end position="165"/>
    </location>
</feature>
<keyword evidence="3" id="KW-0539">Nucleus</keyword>
<dbReference type="PRINTS" id="PR00302">
    <property type="entry name" value="LUPUSLA"/>
</dbReference>
<protein>
    <recommendedName>
        <fullName evidence="10">HTH La-type RNA-binding domain-containing protein</fullName>
    </recommendedName>
</protein>
<dbReference type="InterPro" id="IPR045180">
    <property type="entry name" value="La_dom_prot"/>
</dbReference>
<evidence type="ECO:0000256" key="4">
    <source>
        <dbReference type="PROSITE-ProRule" id="PRU00332"/>
    </source>
</evidence>
<feature type="non-terminal residue" evidence="9">
    <location>
        <position position="1"/>
    </location>
</feature>
<keyword evidence="2 4" id="KW-0694">RNA-binding</keyword>
<dbReference type="GO" id="GO:1990904">
    <property type="term" value="C:ribonucleoprotein complex"/>
    <property type="evidence" value="ECO:0007669"/>
    <property type="project" value="UniProtKB-UniRule"/>
</dbReference>
<dbReference type="InterPro" id="IPR002344">
    <property type="entry name" value="Lupus_La"/>
</dbReference>
<feature type="domain" description="XRRM" evidence="8">
    <location>
        <begin position="293"/>
        <end position="418"/>
    </location>
</feature>
<dbReference type="PROSITE" id="PS50102">
    <property type="entry name" value="RRM"/>
    <property type="match status" value="1"/>
</dbReference>
<feature type="region of interest" description="Disordered" evidence="5">
    <location>
        <begin position="272"/>
        <end position="301"/>
    </location>
</feature>
<evidence type="ECO:0000256" key="5">
    <source>
        <dbReference type="SAM" id="MobiDB-lite"/>
    </source>
</evidence>
<evidence type="ECO:0008006" key="10">
    <source>
        <dbReference type="Google" id="ProtNLM"/>
    </source>
</evidence>
<evidence type="ECO:0000256" key="2">
    <source>
        <dbReference type="ARBA" id="ARBA00022884"/>
    </source>
</evidence>
<feature type="compositionally biased region" description="Basic residues" evidence="5">
    <location>
        <begin position="391"/>
        <end position="402"/>
    </location>
</feature>
<dbReference type="Gene3D" id="1.10.10.10">
    <property type="entry name" value="Winged helix-like DNA-binding domain superfamily/Winged helix DNA-binding domain"/>
    <property type="match status" value="1"/>
</dbReference>
<gene>
    <name evidence="9" type="ORF">g.13746</name>
</gene>
<dbReference type="PANTHER" id="PTHR22792:SF166">
    <property type="entry name" value="LUPUS LA PROTEIN HOMOLOG"/>
    <property type="match status" value="1"/>
</dbReference>
<evidence type="ECO:0000259" key="6">
    <source>
        <dbReference type="PROSITE" id="PS50102"/>
    </source>
</evidence>
<dbReference type="PANTHER" id="PTHR22792">
    <property type="entry name" value="LUPUS LA PROTEIN-RELATED"/>
    <property type="match status" value="1"/>
</dbReference>
<feature type="compositionally biased region" description="Basic and acidic residues" evidence="5">
    <location>
        <begin position="284"/>
        <end position="299"/>
    </location>
</feature>
<evidence type="ECO:0000259" key="8">
    <source>
        <dbReference type="PROSITE" id="PS51939"/>
    </source>
</evidence>
<dbReference type="InterPro" id="IPR012677">
    <property type="entry name" value="Nucleotide-bd_a/b_plait_sf"/>
</dbReference>
<name>A0A1B6LVM5_9HEMI</name>
<dbReference type="EMBL" id="GEBQ01012236">
    <property type="protein sequence ID" value="JAT27741.1"/>
    <property type="molecule type" value="Transcribed_RNA"/>
</dbReference>
<dbReference type="AlphaFoldDB" id="A0A1B6LVM5"/>
<dbReference type="PROSITE" id="PS51939">
    <property type="entry name" value="XRRM"/>
    <property type="match status" value="1"/>
</dbReference>
<feature type="compositionally biased region" description="Basic and acidic residues" evidence="5">
    <location>
        <begin position="55"/>
        <end position="73"/>
    </location>
</feature>
<dbReference type="GO" id="GO:0045727">
    <property type="term" value="P:positive regulation of translation"/>
    <property type="evidence" value="ECO:0007669"/>
    <property type="project" value="TreeGrafter"/>
</dbReference>
<dbReference type="InterPro" id="IPR035979">
    <property type="entry name" value="RBD_domain_sf"/>
</dbReference>
<sequence>LNFFVSCRCYCRFRVVLFVARVIFSRNKMAEVNGSSEETSVKSEETPESLTKVDLNGEDKAGDQAADEKVEPKIELDPEQRAKKIKRQIEYYFGDYNLPTDKFLREQVKLKEGWVPLETLLKFKRLAILTQDPNVIVEALTGSEIIQINEEKTELRRHPDKPLPEENEGRRKEILTRSVYVKGFPQEGFTIDNALDFFEQYGPTDDVVMRFYQDKATKTWNFKGSVFIKYPTKDAAAAFLALEEVKYEDTPLIRLWQEEYLEQKRKERLDQKLLKRKRPEGEDEKPKPEEDRGLPKDATLHMTKCPDSLTREQVKEKIETLGVTVAFIDFNKGDQEGWIRLHEVGKAATVMKECEGGVLELSEGVQVELRALEGEEEATFLATAKQNINARRAKGNRGRRGGNRGGRGGGGGGNWRKRKHDNAGEPQAKAVKSRRGDSGDEGD</sequence>
<dbReference type="SUPFAM" id="SSF54928">
    <property type="entry name" value="RNA-binding domain, RBD"/>
    <property type="match status" value="1"/>
</dbReference>
<dbReference type="InterPro" id="IPR036390">
    <property type="entry name" value="WH_DNA-bd_sf"/>
</dbReference>
<dbReference type="GO" id="GO:0003729">
    <property type="term" value="F:mRNA binding"/>
    <property type="evidence" value="ECO:0007669"/>
    <property type="project" value="TreeGrafter"/>
</dbReference>
<dbReference type="Gene3D" id="3.30.70.330">
    <property type="match status" value="2"/>
</dbReference>
<feature type="domain" description="RRM" evidence="6">
    <location>
        <begin position="177"/>
        <end position="268"/>
    </location>
</feature>
<feature type="region of interest" description="Disordered" evidence="5">
    <location>
        <begin position="389"/>
        <end position="443"/>
    </location>
</feature>
<dbReference type="InterPro" id="IPR006630">
    <property type="entry name" value="La_HTH"/>
</dbReference>
<organism evidence="9">
    <name type="scientific">Graphocephala atropunctata</name>
    <dbReference type="NCBI Taxonomy" id="36148"/>
    <lineage>
        <taxon>Eukaryota</taxon>
        <taxon>Metazoa</taxon>
        <taxon>Ecdysozoa</taxon>
        <taxon>Arthropoda</taxon>
        <taxon>Hexapoda</taxon>
        <taxon>Insecta</taxon>
        <taxon>Pterygota</taxon>
        <taxon>Neoptera</taxon>
        <taxon>Paraneoptera</taxon>
        <taxon>Hemiptera</taxon>
        <taxon>Auchenorrhyncha</taxon>
        <taxon>Membracoidea</taxon>
        <taxon>Cicadellidae</taxon>
        <taxon>Cicadellinae</taxon>
        <taxon>Cicadellini</taxon>
        <taxon>Graphocephala</taxon>
    </lineage>
</organism>
<comment type="subcellular location">
    <subcellularLocation>
        <location evidence="1">Nucleus</location>
    </subcellularLocation>
</comment>
<dbReference type="GO" id="GO:0005829">
    <property type="term" value="C:cytosol"/>
    <property type="evidence" value="ECO:0007669"/>
    <property type="project" value="TreeGrafter"/>
</dbReference>
<proteinExistence type="predicted"/>
<dbReference type="InterPro" id="IPR014886">
    <property type="entry name" value="La_xRRM"/>
</dbReference>
<feature type="region of interest" description="Disordered" evidence="5">
    <location>
        <begin position="34"/>
        <end position="73"/>
    </location>
</feature>
<dbReference type="InterPro" id="IPR036388">
    <property type="entry name" value="WH-like_DNA-bd_sf"/>
</dbReference>